<sequence length="101" mass="11455">MNSSTEAGYLRELLVNLRRAIYSISVLAFGLSGDAREDALVIRRMMRQLLRRIKDKDAQGNVGNLDELFGAIILGLSILYLEIEEELKKEQVMVIQDMLLS</sequence>
<protein>
    <submittedName>
        <fullName evidence="1">Uncharacterized protein</fullName>
    </submittedName>
</protein>
<keyword evidence="2" id="KW-1185">Reference proteome</keyword>
<proteinExistence type="predicted"/>
<accession>H2C2S4</accession>
<dbReference type="EMBL" id="JH597761">
    <property type="protein sequence ID" value="EHP70545.1"/>
    <property type="molecule type" value="Genomic_DNA"/>
</dbReference>
<evidence type="ECO:0000313" key="1">
    <source>
        <dbReference type="EMBL" id="EHP70545.1"/>
    </source>
</evidence>
<dbReference type="Proteomes" id="UP000003980">
    <property type="component" value="Unassembled WGS sequence"/>
</dbReference>
<dbReference type="STRING" id="671065.MetMK1DRAFT_00010480"/>
<dbReference type="AlphaFoldDB" id="H2C2S4"/>
<dbReference type="eggNOG" id="arCOG12524">
    <property type="taxonomic scope" value="Archaea"/>
</dbReference>
<dbReference type="HOGENOM" id="CLU_2299380_0_0_2"/>
<dbReference type="RefSeq" id="WP_009071298.1">
    <property type="nucleotide sequence ID" value="NZ_JH597761.1"/>
</dbReference>
<evidence type="ECO:0000313" key="2">
    <source>
        <dbReference type="Proteomes" id="UP000003980"/>
    </source>
</evidence>
<gene>
    <name evidence="1" type="ORF">MetMK1DRAFT_00010480</name>
</gene>
<organism evidence="1 2">
    <name type="scientific">Metallosphaera yellowstonensis MK1</name>
    <dbReference type="NCBI Taxonomy" id="671065"/>
    <lineage>
        <taxon>Archaea</taxon>
        <taxon>Thermoproteota</taxon>
        <taxon>Thermoprotei</taxon>
        <taxon>Sulfolobales</taxon>
        <taxon>Sulfolobaceae</taxon>
        <taxon>Metallosphaera</taxon>
    </lineage>
</organism>
<reference evidence="1 2" key="1">
    <citation type="submission" date="2012-01" db="EMBL/GenBank/DDBJ databases">
        <title>Improved High-Quality Draft sequence of Metallosphaera yellowstonensis MK1.</title>
        <authorList>
            <consortium name="US DOE Joint Genome Institute"/>
            <person name="Lucas S."/>
            <person name="Han J."/>
            <person name="Cheng J.-F."/>
            <person name="Goodwin L."/>
            <person name="Pitluck S."/>
            <person name="Peters L."/>
            <person name="Teshima H."/>
            <person name="Detter J.C."/>
            <person name="Han C."/>
            <person name="Tapia R."/>
            <person name="Land M."/>
            <person name="Hauser L."/>
            <person name="Kyrpides N."/>
            <person name="Kozubal M."/>
            <person name="Macur R.E."/>
            <person name="Jay Z."/>
            <person name="Inskeep W."/>
            <person name="Woyke T."/>
        </authorList>
    </citation>
    <scope>NUCLEOTIDE SEQUENCE [LARGE SCALE GENOMIC DNA]</scope>
    <source>
        <strain evidence="1 2">MK1</strain>
    </source>
</reference>
<name>H2C2S4_9CREN</name>